<accession>A0A8H2ZK93</accession>
<feature type="compositionally biased region" description="Low complexity" evidence="2">
    <location>
        <begin position="10"/>
        <end position="19"/>
    </location>
</feature>
<organism evidence="3 4">
    <name type="scientific">Sclerotinia trifoliorum</name>
    <dbReference type="NCBI Taxonomy" id="28548"/>
    <lineage>
        <taxon>Eukaryota</taxon>
        <taxon>Fungi</taxon>
        <taxon>Dikarya</taxon>
        <taxon>Ascomycota</taxon>
        <taxon>Pezizomycotina</taxon>
        <taxon>Leotiomycetes</taxon>
        <taxon>Helotiales</taxon>
        <taxon>Sclerotiniaceae</taxon>
        <taxon>Sclerotinia</taxon>
    </lineage>
</organism>
<dbReference type="AlphaFoldDB" id="A0A8H2ZK93"/>
<dbReference type="EMBL" id="CAJHIA010000002">
    <property type="protein sequence ID" value="CAD6439924.1"/>
    <property type="molecule type" value="Genomic_DNA"/>
</dbReference>
<comment type="caution">
    <text evidence="3">The sequence shown here is derived from an EMBL/GenBank/DDBJ whole genome shotgun (WGS) entry which is preliminary data.</text>
</comment>
<keyword evidence="4" id="KW-1185">Reference proteome</keyword>
<proteinExistence type="predicted"/>
<gene>
    <name evidence="3" type="ORF">SCLTRI_LOCUS564</name>
</gene>
<keyword evidence="1" id="KW-0175">Coiled coil</keyword>
<evidence type="ECO:0000256" key="1">
    <source>
        <dbReference type="SAM" id="Coils"/>
    </source>
</evidence>
<name>A0A8H2ZK93_9HELO</name>
<sequence>MAPPHTELASNNMSSQSNESSRRGKDGQSQRLLEVDGKKPNGNSETTLTHRKLENSNVDTKPASKPKRGTWRKAFGLLKKVEMTEEQTKEIMSEINKIQKEIQEIEDNYENNQKQKSIWRKEILREYEEGRKETSAEEDKRRLKHLGTDAPYIPDRIIHQDVFSIEQRWKEDDRIADAKRDDLLRPLYRKEKNLYSKLKERERLQHEEPKAKGKISTREGERLQLQKLKEKDDISVEEAKSRLKKLTPFIVPQQPSYIKERKPSSSPEELKMELMLEWADETCKEWIYDHLEDYLDTYEIEQVKDDLAQMQEICGQRMFRATESEWQDWLYDAGRVMYCKLQSIVTTATEKRTAKERNCGSGSDRIMVL</sequence>
<dbReference type="OrthoDB" id="3560585at2759"/>
<dbReference type="Proteomes" id="UP000624404">
    <property type="component" value="Unassembled WGS sequence"/>
</dbReference>
<evidence type="ECO:0000256" key="2">
    <source>
        <dbReference type="SAM" id="MobiDB-lite"/>
    </source>
</evidence>
<evidence type="ECO:0000313" key="4">
    <source>
        <dbReference type="Proteomes" id="UP000624404"/>
    </source>
</evidence>
<feature type="compositionally biased region" description="Basic and acidic residues" evidence="2">
    <location>
        <begin position="20"/>
        <end position="39"/>
    </location>
</feature>
<feature type="coiled-coil region" evidence="1">
    <location>
        <begin position="81"/>
        <end position="122"/>
    </location>
</feature>
<protein>
    <submittedName>
        <fullName evidence="3">70cdd2be-0d44-4870-b07d-c9d99c77db9f</fullName>
    </submittedName>
</protein>
<evidence type="ECO:0000313" key="3">
    <source>
        <dbReference type="EMBL" id="CAD6439924.1"/>
    </source>
</evidence>
<feature type="region of interest" description="Disordered" evidence="2">
    <location>
        <begin position="1"/>
        <end position="71"/>
    </location>
</feature>
<reference evidence="3" key="1">
    <citation type="submission" date="2020-10" db="EMBL/GenBank/DDBJ databases">
        <authorList>
            <person name="Kusch S."/>
        </authorList>
    </citation>
    <scope>NUCLEOTIDE SEQUENCE</scope>
    <source>
        <strain evidence="3">SwB9</strain>
    </source>
</reference>